<accession>A0A9D2NAQ8</accession>
<dbReference type="InterPro" id="IPR045585">
    <property type="entry name" value="CdaA_N"/>
</dbReference>
<dbReference type="SUPFAM" id="SSF143597">
    <property type="entry name" value="YojJ-like"/>
    <property type="match status" value="1"/>
</dbReference>
<evidence type="ECO:0000256" key="1">
    <source>
        <dbReference type="ARBA" id="ARBA00000877"/>
    </source>
</evidence>
<gene>
    <name evidence="13" type="primary">cdaA</name>
    <name evidence="10" type="synonym">dacA</name>
    <name evidence="13" type="ORF">H9705_07325</name>
</gene>
<dbReference type="PROSITE" id="PS51794">
    <property type="entry name" value="DAC"/>
    <property type="match status" value="1"/>
</dbReference>
<feature type="domain" description="DAC" evidence="12">
    <location>
        <begin position="93"/>
        <end position="258"/>
    </location>
</feature>
<evidence type="ECO:0000313" key="13">
    <source>
        <dbReference type="EMBL" id="HJC15620.1"/>
    </source>
</evidence>
<dbReference type="Gene3D" id="3.40.1700.10">
    <property type="entry name" value="DNA integrity scanning protein, DisA, N-terminal domain"/>
    <property type="match status" value="1"/>
</dbReference>
<dbReference type="InterPro" id="IPR050338">
    <property type="entry name" value="DisA"/>
</dbReference>
<dbReference type="PANTHER" id="PTHR34185:SF1">
    <property type="entry name" value="DIADENYLATE CYCLASE"/>
    <property type="match status" value="1"/>
</dbReference>
<keyword evidence="4 10" id="KW-0812">Transmembrane</keyword>
<reference evidence="13" key="2">
    <citation type="submission" date="2021-04" db="EMBL/GenBank/DDBJ databases">
        <authorList>
            <person name="Gilroy R."/>
        </authorList>
    </citation>
    <scope>NUCLEOTIDE SEQUENCE</scope>
    <source>
        <strain evidence="13">CHK185-5351</strain>
    </source>
</reference>
<feature type="transmembrane region" description="Helical" evidence="10">
    <location>
        <begin position="20"/>
        <end position="37"/>
    </location>
</feature>
<name>A0A9D2NAQ8_9FIRM</name>
<evidence type="ECO:0000256" key="6">
    <source>
        <dbReference type="ARBA" id="ARBA00022741"/>
    </source>
</evidence>
<dbReference type="GO" id="GO:0106408">
    <property type="term" value="F:diadenylate cyclase activity"/>
    <property type="evidence" value="ECO:0007669"/>
    <property type="project" value="UniProtKB-EC"/>
</dbReference>
<dbReference type="GO" id="GO:0004016">
    <property type="term" value="F:adenylate cyclase activity"/>
    <property type="evidence" value="ECO:0007669"/>
    <property type="project" value="UniProtKB-UniRule"/>
</dbReference>
<keyword evidence="9 10" id="KW-0472">Membrane</keyword>
<comment type="subunit">
    <text evidence="10">Probably a homodimer.</text>
</comment>
<proteinExistence type="inferred from homology"/>
<comment type="catalytic activity">
    <reaction evidence="1 10">
        <text>2 ATP = 3',3'-c-di-AMP + 2 diphosphate</text>
        <dbReference type="Rhea" id="RHEA:35655"/>
        <dbReference type="ChEBI" id="CHEBI:30616"/>
        <dbReference type="ChEBI" id="CHEBI:33019"/>
        <dbReference type="ChEBI" id="CHEBI:71500"/>
        <dbReference type="EC" id="2.7.7.85"/>
    </reaction>
</comment>
<dbReference type="InterPro" id="IPR014046">
    <property type="entry name" value="C-di-AMP_synthase"/>
</dbReference>
<evidence type="ECO:0000313" key="14">
    <source>
        <dbReference type="Proteomes" id="UP000823849"/>
    </source>
</evidence>
<dbReference type="NCBIfam" id="TIGR00159">
    <property type="entry name" value="diadenylate cyclase CdaA"/>
    <property type="match status" value="1"/>
</dbReference>
<reference evidence="13" key="1">
    <citation type="journal article" date="2021" name="PeerJ">
        <title>Extensive microbial diversity within the chicken gut microbiome revealed by metagenomics and culture.</title>
        <authorList>
            <person name="Gilroy R."/>
            <person name="Ravi A."/>
            <person name="Getino M."/>
            <person name="Pursley I."/>
            <person name="Horton D.L."/>
            <person name="Alikhan N.F."/>
            <person name="Baker D."/>
            <person name="Gharbi K."/>
            <person name="Hall N."/>
            <person name="Watson M."/>
            <person name="Adriaenssens E.M."/>
            <person name="Foster-Nyarko E."/>
            <person name="Jarju S."/>
            <person name="Secka A."/>
            <person name="Antonio M."/>
            <person name="Oren A."/>
            <person name="Chaudhuri R.R."/>
            <person name="La Ragione R."/>
            <person name="Hildebrand F."/>
            <person name="Pallen M.J."/>
        </authorList>
    </citation>
    <scope>NUCLEOTIDE SEQUENCE</scope>
    <source>
        <strain evidence="13">CHK185-5351</strain>
    </source>
</reference>
<evidence type="ECO:0000256" key="5">
    <source>
        <dbReference type="ARBA" id="ARBA00022695"/>
    </source>
</evidence>
<comment type="function">
    <text evidence="10">Catalyzes the condensation of 2 ATP molecules into cyclic di-AMP (c-di-AMP), a second messenger used to regulate differing processes in different bacteria.</text>
</comment>
<evidence type="ECO:0000259" key="12">
    <source>
        <dbReference type="PROSITE" id="PS51794"/>
    </source>
</evidence>
<evidence type="ECO:0000256" key="7">
    <source>
        <dbReference type="ARBA" id="ARBA00022840"/>
    </source>
</evidence>
<dbReference type="Pfam" id="PF02457">
    <property type="entry name" value="DAC"/>
    <property type="match status" value="1"/>
</dbReference>
<dbReference type="InterPro" id="IPR003390">
    <property type="entry name" value="DNA_integrity_scan_DisA_N"/>
</dbReference>
<evidence type="ECO:0000256" key="8">
    <source>
        <dbReference type="ARBA" id="ARBA00022989"/>
    </source>
</evidence>
<keyword evidence="2 10" id="KW-1003">Cell membrane</keyword>
<dbReference type="EC" id="2.7.7.85" evidence="10"/>
<keyword evidence="6 10" id="KW-0547">Nucleotide-binding</keyword>
<dbReference type="Proteomes" id="UP000823849">
    <property type="component" value="Unassembled WGS sequence"/>
</dbReference>
<comment type="similarity">
    <text evidence="10">Belongs to the adenylate cyclase family. DacA/CdaA subfamily.</text>
</comment>
<dbReference type="GO" id="GO:0006171">
    <property type="term" value="P:cAMP biosynthetic process"/>
    <property type="evidence" value="ECO:0007669"/>
    <property type="project" value="InterPro"/>
</dbReference>
<keyword evidence="8 10" id="KW-1133">Transmembrane helix</keyword>
<feature type="transmembrane region" description="Helical" evidence="10">
    <location>
        <begin position="49"/>
        <end position="68"/>
    </location>
</feature>
<dbReference type="PANTHER" id="PTHR34185">
    <property type="entry name" value="DIADENYLATE CYCLASE"/>
    <property type="match status" value="1"/>
</dbReference>
<dbReference type="EMBL" id="DWWU01000031">
    <property type="protein sequence ID" value="HJC15620.1"/>
    <property type="molecule type" value="Genomic_DNA"/>
</dbReference>
<keyword evidence="3 10" id="KW-0808">Transferase</keyword>
<dbReference type="HAMAP" id="MF_01499">
    <property type="entry name" value="DacA"/>
    <property type="match status" value="1"/>
</dbReference>
<keyword evidence="5 10" id="KW-0548">Nucleotidyltransferase</keyword>
<evidence type="ECO:0000256" key="3">
    <source>
        <dbReference type="ARBA" id="ARBA00022679"/>
    </source>
</evidence>
<evidence type="ECO:0000256" key="2">
    <source>
        <dbReference type="ARBA" id="ARBA00022475"/>
    </source>
</evidence>
<dbReference type="InterPro" id="IPR036888">
    <property type="entry name" value="DNA_integrity_DisA_N_sf"/>
</dbReference>
<dbReference type="GO" id="GO:0005524">
    <property type="term" value="F:ATP binding"/>
    <property type="evidence" value="ECO:0007669"/>
    <property type="project" value="UniProtKB-UniRule"/>
</dbReference>
<evidence type="ECO:0000256" key="9">
    <source>
        <dbReference type="ARBA" id="ARBA00023136"/>
    </source>
</evidence>
<keyword evidence="7 10" id="KW-0067">ATP-binding</keyword>
<dbReference type="AlphaFoldDB" id="A0A9D2NAQ8"/>
<feature type="transmembrane region" description="Helical" evidence="10">
    <location>
        <begin position="74"/>
        <end position="92"/>
    </location>
</feature>
<dbReference type="FunFam" id="3.40.1700.10:FF:000002">
    <property type="entry name" value="Diadenylate cyclase"/>
    <property type="match status" value="1"/>
</dbReference>
<protein>
    <recommendedName>
        <fullName evidence="10">Diadenylate cyclase</fullName>
        <shortName evidence="10">DAC</shortName>
        <ecNumber evidence="10">2.7.7.85</ecNumber>
    </recommendedName>
    <alternativeName>
        <fullName evidence="10">Cyclic-di-AMP synthase</fullName>
        <shortName evidence="10">c-di-AMP synthase</shortName>
    </alternativeName>
</protein>
<evidence type="ECO:0000256" key="10">
    <source>
        <dbReference type="HAMAP-Rule" id="MF_01499"/>
    </source>
</evidence>
<comment type="caution">
    <text evidence="13">The sequence shown here is derived from an EMBL/GenBank/DDBJ whole genome shotgun (WGS) entry which is preliminary data.</text>
</comment>
<comment type="caution">
    <text evidence="10">Lacks conserved residue(s) required for the propagation of feature annotation.</text>
</comment>
<organism evidence="13 14">
    <name type="scientific">Candidatus Fusicatenibacter intestinigallinarum</name>
    <dbReference type="NCBI Taxonomy" id="2838598"/>
    <lineage>
        <taxon>Bacteria</taxon>
        <taxon>Bacillati</taxon>
        <taxon>Bacillota</taxon>
        <taxon>Clostridia</taxon>
        <taxon>Lachnospirales</taxon>
        <taxon>Lachnospiraceae</taxon>
        <taxon>Fusicatenibacter</taxon>
    </lineage>
</organism>
<feature type="region of interest" description="Disordered" evidence="11">
    <location>
        <begin position="268"/>
        <end position="297"/>
    </location>
</feature>
<evidence type="ECO:0000256" key="4">
    <source>
        <dbReference type="ARBA" id="ARBA00022692"/>
    </source>
</evidence>
<feature type="compositionally biased region" description="Basic and acidic residues" evidence="11">
    <location>
        <begin position="273"/>
        <end position="282"/>
    </location>
</feature>
<dbReference type="PIRSF" id="PIRSF004793">
    <property type="entry name" value="UCP004793"/>
    <property type="match status" value="1"/>
</dbReference>
<sequence>MHAVWNWIVLRLSEITLPKPIEFIDVIQILLIAYFVYHLIRWVQNTKAYTLLKGILVIVAFAVLASIFQMQTFLYLLGALGGVALTALVIIFQPELRRVVEQLGEKTPLSTISLPGSSEKQERFSDKTVNEIVRACYEMGAVKTGALIVIERNITLEEYEKTGIEVDGIVTSQLLINIFEHNTPLHDGAVIIRGDRIVSATCYLPLSDNMSLSKDLGTRHRAGVGVSEATDSFTIIVSEETGNVSYAVGGELKKAVTPNELREELHMIQNLPHKQEGDEGKGKLRGRKKKKEGAGES</sequence>
<evidence type="ECO:0000256" key="11">
    <source>
        <dbReference type="SAM" id="MobiDB-lite"/>
    </source>
</evidence>
<dbReference type="InterPro" id="IPR034701">
    <property type="entry name" value="CdaA"/>
</dbReference>
<dbReference type="Pfam" id="PF19293">
    <property type="entry name" value="CdaA_N"/>
    <property type="match status" value="1"/>
</dbReference>